<gene>
    <name evidence="2" type="ORF">HDC09235</name>
</gene>
<feature type="compositionally biased region" description="Polar residues" evidence="1">
    <location>
        <begin position="38"/>
        <end position="47"/>
    </location>
</feature>
<feature type="region of interest" description="Disordered" evidence="1">
    <location>
        <begin position="1"/>
        <end position="67"/>
    </location>
</feature>
<sequence length="100" mass="11224">MRNPKSRAQHFQPRESSCPVGTTRPTGRTLNFRGFVIHTSTGRQSETVPDEREREGAQEAQAAAAAPSPPLMMTAATRKVFEQEQERDVLPMKMWPVKSD</sequence>
<evidence type="ECO:0000313" key="2">
    <source>
        <dbReference type="EMBL" id="DAA02860.1"/>
    </source>
</evidence>
<accession>Q6ILK1</accession>
<reference evidence="2" key="1">
    <citation type="journal article" date="2003" name="Genome Biol.">
        <title>An integrated gene annotation and transcriptional profiling approach towards the full gene content of the Drosophila genome.</title>
        <authorList>
            <person name="Hild M."/>
            <person name="Beckmann B."/>
            <person name="Haas S.A."/>
            <person name="Koch B."/>
            <person name="Solovyev V."/>
            <person name="Busold C."/>
            <person name="Fellenberg K."/>
            <person name="Boutros M."/>
            <person name="Vingron M."/>
            <person name="Sauer F."/>
            <person name="Hoheisel J.D."/>
            <person name="Paro R."/>
        </authorList>
    </citation>
    <scope>NUCLEOTIDE SEQUENCE</scope>
</reference>
<protein>
    <submittedName>
        <fullName evidence="2">HDC09235</fullName>
    </submittedName>
</protein>
<organism evidence="2">
    <name type="scientific">Drosophila melanogaster</name>
    <name type="common">Fruit fly</name>
    <dbReference type="NCBI Taxonomy" id="7227"/>
    <lineage>
        <taxon>Eukaryota</taxon>
        <taxon>Metazoa</taxon>
        <taxon>Ecdysozoa</taxon>
        <taxon>Arthropoda</taxon>
        <taxon>Hexapoda</taxon>
        <taxon>Insecta</taxon>
        <taxon>Pterygota</taxon>
        <taxon>Neoptera</taxon>
        <taxon>Endopterygota</taxon>
        <taxon>Diptera</taxon>
        <taxon>Brachycera</taxon>
        <taxon>Muscomorpha</taxon>
        <taxon>Ephydroidea</taxon>
        <taxon>Drosophilidae</taxon>
        <taxon>Drosophila</taxon>
        <taxon>Sophophora</taxon>
    </lineage>
</organism>
<dbReference type="EMBL" id="BK002015">
    <property type="protein sequence ID" value="DAA02860.1"/>
    <property type="molecule type" value="Genomic_DNA"/>
</dbReference>
<name>Q6ILK1_DROME</name>
<proteinExistence type="predicted"/>
<feature type="compositionally biased region" description="Polar residues" evidence="1">
    <location>
        <begin position="19"/>
        <end position="29"/>
    </location>
</feature>
<dbReference type="AlphaFoldDB" id="Q6ILK1"/>
<evidence type="ECO:0000256" key="1">
    <source>
        <dbReference type="SAM" id="MobiDB-lite"/>
    </source>
</evidence>